<evidence type="ECO:0000256" key="6">
    <source>
        <dbReference type="ARBA" id="ARBA00023136"/>
    </source>
</evidence>
<comment type="subcellular location">
    <subcellularLocation>
        <location evidence="1">Cell membrane</location>
        <topology evidence="1">Multi-pass membrane protein</topology>
    </subcellularLocation>
</comment>
<feature type="transmembrane region" description="Helical" evidence="9">
    <location>
        <begin position="308"/>
        <end position="328"/>
    </location>
</feature>
<reference evidence="10 11" key="1">
    <citation type="journal article" date="2015" name="PLoS Pathog.">
        <title>Leptomonas seymouri: Adaptations to the Dixenous Life Cycle Analyzed by Genome Sequencing, Transcriptome Profiling and Co-infection with Leishmania donovani.</title>
        <authorList>
            <person name="Kraeva N."/>
            <person name="Butenko A."/>
            <person name="Hlavacova J."/>
            <person name="Kostygov A."/>
            <person name="Myskova J."/>
            <person name="Grybchuk D."/>
            <person name="Lestinova T."/>
            <person name="Votypka J."/>
            <person name="Volf P."/>
            <person name="Opperdoes F."/>
            <person name="Flegontov P."/>
            <person name="Lukes J."/>
            <person name="Yurchenko V."/>
        </authorList>
    </citation>
    <scope>NUCLEOTIDE SEQUENCE [LARGE SCALE GENOMIC DNA]</scope>
    <source>
        <strain evidence="10 11">ATCC 30220</strain>
    </source>
</reference>
<feature type="transmembrane region" description="Helical" evidence="9">
    <location>
        <begin position="413"/>
        <end position="436"/>
    </location>
</feature>
<organism evidence="10 11">
    <name type="scientific">Leptomonas seymouri</name>
    <dbReference type="NCBI Taxonomy" id="5684"/>
    <lineage>
        <taxon>Eukaryota</taxon>
        <taxon>Discoba</taxon>
        <taxon>Euglenozoa</taxon>
        <taxon>Kinetoplastea</taxon>
        <taxon>Metakinetoplastina</taxon>
        <taxon>Trypanosomatida</taxon>
        <taxon>Trypanosomatidae</taxon>
        <taxon>Leishmaniinae</taxon>
        <taxon>Leptomonas</taxon>
    </lineage>
</organism>
<dbReference type="OrthoDB" id="5982228at2759"/>
<feature type="compositionally biased region" description="Low complexity" evidence="8">
    <location>
        <begin position="546"/>
        <end position="561"/>
    </location>
</feature>
<feature type="transmembrane region" description="Helical" evidence="9">
    <location>
        <begin position="122"/>
        <end position="147"/>
    </location>
</feature>
<feature type="region of interest" description="Disordered" evidence="8">
    <location>
        <begin position="1"/>
        <end position="81"/>
    </location>
</feature>
<evidence type="ECO:0000256" key="5">
    <source>
        <dbReference type="ARBA" id="ARBA00022989"/>
    </source>
</evidence>
<evidence type="ECO:0000256" key="9">
    <source>
        <dbReference type="SAM" id="Phobius"/>
    </source>
</evidence>
<evidence type="ECO:0000256" key="7">
    <source>
        <dbReference type="ARBA" id="ARBA00024041"/>
    </source>
</evidence>
<feature type="transmembrane region" description="Helical" evidence="9">
    <location>
        <begin position="442"/>
        <end position="459"/>
    </location>
</feature>
<dbReference type="Gene3D" id="1.20.1740.10">
    <property type="entry name" value="Amino acid/polyamine transporter I"/>
    <property type="match status" value="1"/>
</dbReference>
<dbReference type="EMBL" id="LJSK01000215">
    <property type="protein sequence ID" value="KPI85002.1"/>
    <property type="molecule type" value="Genomic_DNA"/>
</dbReference>
<keyword evidence="11" id="KW-1185">Reference proteome</keyword>
<name>A0A0N1I2T0_LEPSE</name>
<evidence type="ECO:0000256" key="1">
    <source>
        <dbReference type="ARBA" id="ARBA00004651"/>
    </source>
</evidence>
<protein>
    <submittedName>
        <fullName evidence="10">Putative Amino acid permease/transporter</fullName>
    </submittedName>
</protein>
<comment type="similarity">
    <text evidence="7">Belongs to the amino acid-polyamine-organocation (APC) superfamily. Polyamine:cation symporter (PHS) (TC 2.A.3.12) family.</text>
</comment>
<feature type="region of interest" description="Disordered" evidence="8">
    <location>
        <begin position="545"/>
        <end position="580"/>
    </location>
</feature>
<dbReference type="InterPro" id="IPR002293">
    <property type="entry name" value="AA/rel_permease1"/>
</dbReference>
<dbReference type="Proteomes" id="UP000038009">
    <property type="component" value="Unassembled WGS sequence"/>
</dbReference>
<comment type="caution">
    <text evidence="10">The sequence shown here is derived from an EMBL/GenBank/DDBJ whole genome shotgun (WGS) entry which is preliminary data.</text>
</comment>
<keyword evidence="6 9" id="KW-0472">Membrane</keyword>
<feature type="transmembrane region" description="Helical" evidence="9">
    <location>
        <begin position="222"/>
        <end position="252"/>
    </location>
</feature>
<evidence type="ECO:0000256" key="2">
    <source>
        <dbReference type="ARBA" id="ARBA00022448"/>
    </source>
</evidence>
<feature type="transmembrane region" description="Helical" evidence="9">
    <location>
        <begin position="96"/>
        <end position="116"/>
    </location>
</feature>
<accession>A0A0N1I2T0</accession>
<evidence type="ECO:0000313" key="11">
    <source>
        <dbReference type="Proteomes" id="UP000038009"/>
    </source>
</evidence>
<dbReference type="GO" id="GO:0015203">
    <property type="term" value="F:polyamine transmembrane transporter activity"/>
    <property type="evidence" value="ECO:0007669"/>
    <property type="project" value="UniProtKB-ARBA"/>
</dbReference>
<feature type="compositionally biased region" description="Polar residues" evidence="8">
    <location>
        <begin position="42"/>
        <end position="54"/>
    </location>
</feature>
<evidence type="ECO:0000256" key="8">
    <source>
        <dbReference type="SAM" id="MobiDB-lite"/>
    </source>
</evidence>
<dbReference type="OMA" id="WTLTFNT"/>
<gene>
    <name evidence="10" type="ORF">ABL78_5937</name>
</gene>
<dbReference type="InterPro" id="IPR044566">
    <property type="entry name" value="RMV1-like"/>
</dbReference>
<keyword evidence="2" id="KW-0813">Transport</keyword>
<evidence type="ECO:0000313" key="10">
    <source>
        <dbReference type="EMBL" id="KPI85002.1"/>
    </source>
</evidence>
<keyword evidence="3" id="KW-1003">Cell membrane</keyword>
<dbReference type="PANTHER" id="PTHR45826">
    <property type="entry name" value="POLYAMINE TRANSPORTER PUT1"/>
    <property type="match status" value="1"/>
</dbReference>
<evidence type="ECO:0000256" key="3">
    <source>
        <dbReference type="ARBA" id="ARBA00022475"/>
    </source>
</evidence>
<keyword evidence="5 9" id="KW-1133">Transmembrane helix</keyword>
<dbReference type="PANTHER" id="PTHR45826:SF2">
    <property type="entry name" value="AMINO ACID TRANSPORTER"/>
    <property type="match status" value="1"/>
</dbReference>
<feature type="transmembrane region" description="Helical" evidence="9">
    <location>
        <begin position="503"/>
        <end position="522"/>
    </location>
</feature>
<proteinExistence type="inferred from homology"/>
<dbReference type="AlphaFoldDB" id="A0A0N1I2T0"/>
<dbReference type="VEuPathDB" id="TriTrypDB:Lsey_0215_0050"/>
<feature type="transmembrane region" description="Helical" evidence="9">
    <location>
        <begin position="168"/>
        <end position="186"/>
    </location>
</feature>
<feature type="transmembrane region" description="Helical" evidence="9">
    <location>
        <begin position="479"/>
        <end position="497"/>
    </location>
</feature>
<sequence>MAGHSSPPVVRQYFEHPPRSHLYQGVSPGGTPIFSGPPIDAISSQSETGASSGNEPGEGRSMDASTQRPHRDGDNGLSAVFEGGGGGGAVEQWRRLSTLLLTGLMYTFTISGAYGIEESVMGGGVVLTIISIVVMPIIMGAPTALVVAELASAVPSNAGFLMWIKLSFHRTVYLAIAILSLIYIATDNALYPTMFSEYVCTTVECSNTGAILLRLGMLTLTFLLNVLGVEMVGIASVALTALTVMPFVLMFLMQQLGSCFYVNWPAVAYVPTNSINWPTFLATASWCLSGLEQAGCVVEDIKDPQRTIIGSLVPLLGLAFITYIPPIITGASVSHGSIDLSQWTTGYWAEVSYQVGGTPLKGITVVGSVLSAFGLTLSALCTTTRILSGMALTEAFPGKMGEWLSFRNARYGTYPWTLILNTLLTALFSTVLSFGAMVKVDQCLYGIRVIAIFISFYRIRYLYPHLPRPFRVPLDGWKLHTMMGVATASFAVLTVISAWDWETAALCIGVVVVAFVAAFLYCRFYRRHDFLGRVVTVLDAESFEDSASPSAPAQPAEVPASHDASNEAGSVRTHEQKTSR</sequence>
<dbReference type="GO" id="GO:0005886">
    <property type="term" value="C:plasma membrane"/>
    <property type="evidence" value="ECO:0007669"/>
    <property type="project" value="UniProtKB-SubCell"/>
</dbReference>
<keyword evidence="4 9" id="KW-0812">Transmembrane</keyword>
<evidence type="ECO:0000256" key="4">
    <source>
        <dbReference type="ARBA" id="ARBA00022692"/>
    </source>
</evidence>
<feature type="transmembrane region" description="Helical" evidence="9">
    <location>
        <begin position="369"/>
        <end position="392"/>
    </location>
</feature>
<dbReference type="Pfam" id="PF13520">
    <property type="entry name" value="AA_permease_2"/>
    <property type="match status" value="1"/>
</dbReference>